<dbReference type="Pfam" id="PF00777">
    <property type="entry name" value="Glyco_transf_29"/>
    <property type="match status" value="1"/>
</dbReference>
<evidence type="ECO:0000313" key="13">
    <source>
        <dbReference type="RefSeq" id="XP_006821992.1"/>
    </source>
</evidence>
<evidence type="ECO:0000256" key="9">
    <source>
        <dbReference type="ARBA" id="ARBA00023136"/>
    </source>
</evidence>
<evidence type="ECO:0000313" key="12">
    <source>
        <dbReference type="Proteomes" id="UP000694865"/>
    </source>
</evidence>
<evidence type="ECO:0000256" key="2">
    <source>
        <dbReference type="ARBA" id="ARBA00006003"/>
    </source>
</evidence>
<keyword evidence="3" id="KW-0328">Glycosyltransferase</keyword>
<keyword evidence="10" id="KW-0325">Glycoprotein</keyword>
<evidence type="ECO:0000256" key="10">
    <source>
        <dbReference type="ARBA" id="ARBA00023180"/>
    </source>
</evidence>
<proteinExistence type="inferred from homology"/>
<dbReference type="InterPro" id="IPR001675">
    <property type="entry name" value="Glyco_trans_29"/>
</dbReference>
<keyword evidence="9" id="KW-0472">Membrane</keyword>
<keyword evidence="12" id="KW-1185">Reference proteome</keyword>
<organism evidence="12 13">
    <name type="scientific">Saccoglossus kowalevskii</name>
    <name type="common">Acorn worm</name>
    <dbReference type="NCBI Taxonomy" id="10224"/>
    <lineage>
        <taxon>Eukaryota</taxon>
        <taxon>Metazoa</taxon>
        <taxon>Hemichordata</taxon>
        <taxon>Enteropneusta</taxon>
        <taxon>Harrimaniidae</taxon>
        <taxon>Saccoglossus</taxon>
    </lineage>
</organism>
<dbReference type="GeneID" id="102806016"/>
<feature type="region of interest" description="Disordered" evidence="11">
    <location>
        <begin position="1"/>
        <end position="39"/>
    </location>
</feature>
<dbReference type="InterPro" id="IPR050943">
    <property type="entry name" value="Glycosyltr_29_Sialyltrsf"/>
</dbReference>
<dbReference type="PANTHER" id="PTHR11987">
    <property type="entry name" value="ALPHA-2,8-SIALYLTRANSFERASE"/>
    <property type="match status" value="1"/>
</dbReference>
<sequence length="323" mass="37290">MSEYRNSTDSSSGFDTRNEHNRTYIDEKENPITANHTHNFTRIGKMPGKNALPLLNLKAMVAKSFPNGRHIRIYNRDVPIDNMTFGQVEAMMEWERETTYTIPRQKTCGLVGNGGILLNSSCGNDINSNDFVIRFNIPEIEHFVKDVGLKTNLTLVNYELMKYLHRAAMRHANKLERLRSYQFLNDSILWYPGTLSHNIRRLALSNLKSKFHIPFRVAYTPTFSANTSFHLIKRLDPRHRLTAGINTIVAALSICDEVTIYGFYPRNYDASGRKLPYHYYGKFSNVTEDINSFKTPHNWEAEFKLLTVMQAHGIMKWVTSKCV</sequence>
<evidence type="ECO:0000256" key="6">
    <source>
        <dbReference type="ARBA" id="ARBA00022968"/>
    </source>
</evidence>
<evidence type="ECO:0000256" key="4">
    <source>
        <dbReference type="ARBA" id="ARBA00022679"/>
    </source>
</evidence>
<dbReference type="Gene3D" id="3.90.1480.20">
    <property type="entry name" value="Glycosyl transferase family 29"/>
    <property type="match status" value="1"/>
</dbReference>
<evidence type="ECO:0000256" key="5">
    <source>
        <dbReference type="ARBA" id="ARBA00022692"/>
    </source>
</evidence>
<dbReference type="InterPro" id="IPR038578">
    <property type="entry name" value="GT29-like_sf"/>
</dbReference>
<evidence type="ECO:0000256" key="3">
    <source>
        <dbReference type="ARBA" id="ARBA00022676"/>
    </source>
</evidence>
<dbReference type="Proteomes" id="UP000694865">
    <property type="component" value="Unplaced"/>
</dbReference>
<evidence type="ECO:0000256" key="8">
    <source>
        <dbReference type="ARBA" id="ARBA00023034"/>
    </source>
</evidence>
<keyword evidence="5" id="KW-0812">Transmembrane</keyword>
<keyword evidence="8" id="KW-0333">Golgi apparatus</keyword>
<gene>
    <name evidence="13" type="primary">LOC102806016</name>
</gene>
<protein>
    <submittedName>
        <fullName evidence="13">CMP-N-acetylneuraminate-poly-alpha-2, 8-sialyltransferase-like</fullName>
    </submittedName>
</protein>
<feature type="compositionally biased region" description="Basic and acidic residues" evidence="11">
    <location>
        <begin position="16"/>
        <end position="30"/>
    </location>
</feature>
<evidence type="ECO:0000256" key="1">
    <source>
        <dbReference type="ARBA" id="ARBA00004323"/>
    </source>
</evidence>
<evidence type="ECO:0000256" key="11">
    <source>
        <dbReference type="SAM" id="MobiDB-lite"/>
    </source>
</evidence>
<reference evidence="13" key="1">
    <citation type="submission" date="2025-08" db="UniProtKB">
        <authorList>
            <consortium name="RefSeq"/>
        </authorList>
    </citation>
    <scope>IDENTIFICATION</scope>
    <source>
        <tissue evidence="13">Testes</tissue>
    </source>
</reference>
<evidence type="ECO:0000256" key="7">
    <source>
        <dbReference type="ARBA" id="ARBA00022989"/>
    </source>
</evidence>
<accession>A0ABM0MPQ1</accession>
<name>A0ABM0MPQ1_SACKO</name>
<dbReference type="RefSeq" id="XP_006821992.1">
    <property type="nucleotide sequence ID" value="XM_006821929.1"/>
</dbReference>
<comment type="subcellular location">
    <subcellularLocation>
        <location evidence="1">Golgi apparatus membrane</location>
        <topology evidence="1">Single-pass type II membrane protein</topology>
    </subcellularLocation>
</comment>
<dbReference type="CDD" id="cd23963">
    <property type="entry name" value="GT29_ST8SIA"/>
    <property type="match status" value="1"/>
</dbReference>
<dbReference type="PANTHER" id="PTHR11987:SF52">
    <property type="entry name" value="CMP-N-ACETYLNEURAMINATE-POLY-ALPHA-2, 8-SIALYLTRANSFERASE-LIKE ISOFORM X1"/>
    <property type="match status" value="1"/>
</dbReference>
<feature type="compositionally biased region" description="Polar residues" evidence="11">
    <location>
        <begin position="1"/>
        <end position="15"/>
    </location>
</feature>
<keyword evidence="4" id="KW-0808">Transferase</keyword>
<comment type="similarity">
    <text evidence="2">Belongs to the glycosyltransferase 29 family.</text>
</comment>
<keyword evidence="6" id="KW-0735">Signal-anchor</keyword>
<keyword evidence="7" id="KW-1133">Transmembrane helix</keyword>